<proteinExistence type="inferred from homology"/>
<dbReference type="WBParaSite" id="DME_0000819501-mRNA-1">
    <property type="protein sequence ID" value="DME_0000819501-mRNA-1"/>
    <property type="gene ID" value="DME_0000819501"/>
</dbReference>
<dbReference type="SUPFAM" id="SSF56059">
    <property type="entry name" value="Glutathione synthetase ATP-binding domain-like"/>
    <property type="match status" value="1"/>
</dbReference>
<dbReference type="Pfam" id="PF03133">
    <property type="entry name" value="TTL"/>
    <property type="match status" value="1"/>
</dbReference>
<dbReference type="PANTHER" id="PTHR12241:SF162">
    <property type="entry name" value="TUBULIN MONOGLUTAMYLASE TTLL4"/>
    <property type="match status" value="1"/>
</dbReference>
<dbReference type="STRING" id="318479.A0A0N4UKF6"/>
<gene>
    <name evidence="5" type="ORF">DME_LOCUS2271</name>
</gene>
<dbReference type="OrthoDB" id="202825at2759"/>
<dbReference type="InterPro" id="IPR004344">
    <property type="entry name" value="TTL/TTLL_fam"/>
</dbReference>
<name>A0A0N4UKF6_DRAME</name>
<evidence type="ECO:0000256" key="3">
    <source>
        <dbReference type="ARBA" id="ARBA00022741"/>
    </source>
</evidence>
<dbReference type="GO" id="GO:0005524">
    <property type="term" value="F:ATP binding"/>
    <property type="evidence" value="ECO:0007669"/>
    <property type="project" value="UniProtKB-KW"/>
</dbReference>
<dbReference type="GO" id="GO:0070740">
    <property type="term" value="F:tubulin-glutamic acid ligase activity"/>
    <property type="evidence" value="ECO:0007669"/>
    <property type="project" value="TreeGrafter"/>
</dbReference>
<keyword evidence="7" id="KW-1185">Reference proteome</keyword>
<dbReference type="GO" id="GO:0000226">
    <property type="term" value="P:microtubule cytoskeleton organization"/>
    <property type="evidence" value="ECO:0007669"/>
    <property type="project" value="TreeGrafter"/>
</dbReference>
<keyword evidence="2" id="KW-0436">Ligase</keyword>
<dbReference type="Proteomes" id="UP000274756">
    <property type="component" value="Unassembled WGS sequence"/>
</dbReference>
<keyword evidence="4" id="KW-0067">ATP-binding</keyword>
<evidence type="ECO:0000313" key="6">
    <source>
        <dbReference type="Proteomes" id="UP000038040"/>
    </source>
</evidence>
<organism evidence="6 8">
    <name type="scientific">Dracunculus medinensis</name>
    <name type="common">Guinea worm</name>
    <dbReference type="NCBI Taxonomy" id="318479"/>
    <lineage>
        <taxon>Eukaryota</taxon>
        <taxon>Metazoa</taxon>
        <taxon>Ecdysozoa</taxon>
        <taxon>Nematoda</taxon>
        <taxon>Chromadorea</taxon>
        <taxon>Rhabditida</taxon>
        <taxon>Spirurina</taxon>
        <taxon>Dracunculoidea</taxon>
        <taxon>Dracunculidae</taxon>
        <taxon>Dracunculus</taxon>
    </lineage>
</organism>
<evidence type="ECO:0000256" key="2">
    <source>
        <dbReference type="ARBA" id="ARBA00022598"/>
    </source>
</evidence>
<sequence>MHLTNYSINKLAQSNDQGNPVVLKWKLTSLWQHIAEYVDVKVIQQRIIDVIIKTVIACETPIRKYQKKFSLYSFTCHELFGMDILIDDTLRPWLLEVNISPSLHSETALDFNIKAPLARDVLNLCGVQVPSVKNEKESPLVINYGVKPHDRHKTVHDLEKERFHVEYYNKNRKIDPSIIEKLTGSDVRILIDFEDELLRAGGFTLIFPTVNTIGYLKYFSEPIYSNLLLTQWQIEQCESDRQTGIRSLEEFCKRGDHLSELSDEFTSSLD</sequence>
<evidence type="ECO:0000313" key="5">
    <source>
        <dbReference type="EMBL" id="VDN52298.1"/>
    </source>
</evidence>
<accession>A0A0N4UKF6</accession>
<dbReference type="GO" id="GO:0015631">
    <property type="term" value="F:tubulin binding"/>
    <property type="evidence" value="ECO:0007669"/>
    <property type="project" value="TreeGrafter"/>
</dbReference>
<evidence type="ECO:0000256" key="1">
    <source>
        <dbReference type="ARBA" id="ARBA00006820"/>
    </source>
</evidence>
<keyword evidence="3" id="KW-0547">Nucleotide-binding</keyword>
<reference evidence="5 7" key="2">
    <citation type="submission" date="2018-11" db="EMBL/GenBank/DDBJ databases">
        <authorList>
            <consortium name="Pathogen Informatics"/>
        </authorList>
    </citation>
    <scope>NUCLEOTIDE SEQUENCE [LARGE SCALE GENOMIC DNA]</scope>
</reference>
<dbReference type="Gene3D" id="3.30.470.20">
    <property type="entry name" value="ATP-grasp fold, B domain"/>
    <property type="match status" value="1"/>
</dbReference>
<dbReference type="AlphaFoldDB" id="A0A0N4UKF6"/>
<dbReference type="PANTHER" id="PTHR12241">
    <property type="entry name" value="TUBULIN POLYGLUTAMYLASE"/>
    <property type="match status" value="1"/>
</dbReference>
<reference evidence="8" key="1">
    <citation type="submission" date="2017-02" db="UniProtKB">
        <authorList>
            <consortium name="WormBaseParasite"/>
        </authorList>
    </citation>
    <scope>IDENTIFICATION</scope>
</reference>
<dbReference type="PROSITE" id="PS51221">
    <property type="entry name" value="TTL"/>
    <property type="match status" value="1"/>
</dbReference>
<comment type="similarity">
    <text evidence="1">Belongs to the tubulin--tyrosine ligase family.</text>
</comment>
<dbReference type="GO" id="GO:0036064">
    <property type="term" value="C:ciliary basal body"/>
    <property type="evidence" value="ECO:0007669"/>
    <property type="project" value="TreeGrafter"/>
</dbReference>
<dbReference type="GO" id="GO:0019098">
    <property type="term" value="P:reproductive behavior"/>
    <property type="evidence" value="ECO:0007669"/>
    <property type="project" value="UniProtKB-ARBA"/>
</dbReference>
<dbReference type="Proteomes" id="UP000038040">
    <property type="component" value="Unplaced"/>
</dbReference>
<dbReference type="EMBL" id="UYYG01000052">
    <property type="protein sequence ID" value="VDN52298.1"/>
    <property type="molecule type" value="Genomic_DNA"/>
</dbReference>
<protein>
    <submittedName>
        <fullName evidence="8">Tubulin--tyrosine ligase-like protein 9</fullName>
    </submittedName>
</protein>
<evidence type="ECO:0000313" key="8">
    <source>
        <dbReference type="WBParaSite" id="DME_0000819501-mRNA-1"/>
    </source>
</evidence>
<evidence type="ECO:0000313" key="7">
    <source>
        <dbReference type="Proteomes" id="UP000274756"/>
    </source>
</evidence>
<evidence type="ECO:0000256" key="4">
    <source>
        <dbReference type="ARBA" id="ARBA00022840"/>
    </source>
</evidence>